<dbReference type="Proteomes" id="UP000765802">
    <property type="component" value="Unassembled WGS sequence"/>
</dbReference>
<dbReference type="InterPro" id="IPR058712">
    <property type="entry name" value="SRA_ScoMcrA"/>
</dbReference>
<accession>A0ABR7M5S5</accession>
<dbReference type="Pfam" id="PF13391">
    <property type="entry name" value="HNH_2"/>
    <property type="match status" value="1"/>
</dbReference>
<proteinExistence type="predicted"/>
<name>A0ABR7M5S5_9BACT</name>
<sequence>MGFLNSNKSLSYWQPSKIRQLEKIPFIPDHVYKRADLHDSYKGNRQTGISYSNSSPYIFIFSGKTGTQYSYADGWENDNIFFYSGEGQQGDMQFIRGNLALKNHLQNGKRVFLFEFARKGFVKFITELEFFDAGIEQSTDKNGHTRDAIKFFFKRRGAFIPVAPGDFIQTNSEDPEPKYNIDRLPNTTEREGLIISRVGQGIYRKRVIHRWNYACAVTGFDKLEILIASHIVPWKDATDNERLDPNNGILLSPTYDALFDRHLISFENNDRIILSEKIEIAAFEKIGVTGKEKIKKLSHQNLSYLEKHQAIFSSH</sequence>
<feature type="domain" description="ScoMcrA-like SRA" evidence="2">
    <location>
        <begin position="31"/>
        <end position="153"/>
    </location>
</feature>
<organism evidence="3 4">
    <name type="scientific">Flavihumibacter stibioxidans</name>
    <dbReference type="NCBI Taxonomy" id="1834163"/>
    <lineage>
        <taxon>Bacteria</taxon>
        <taxon>Pseudomonadati</taxon>
        <taxon>Bacteroidota</taxon>
        <taxon>Chitinophagia</taxon>
        <taxon>Chitinophagales</taxon>
        <taxon>Chitinophagaceae</taxon>
        <taxon>Flavihumibacter</taxon>
    </lineage>
</organism>
<keyword evidence="4" id="KW-1185">Reference proteome</keyword>
<dbReference type="EMBL" id="MBUA01000001">
    <property type="protein sequence ID" value="MBC6489879.1"/>
    <property type="molecule type" value="Genomic_DNA"/>
</dbReference>
<reference evidence="3 4" key="1">
    <citation type="submission" date="2016-07" db="EMBL/GenBank/DDBJ databases">
        <title>Genome analysis of Flavihumibacter stibioxidans YS-17.</title>
        <authorList>
            <person name="Shi K."/>
            <person name="Han Y."/>
            <person name="Wang G."/>
        </authorList>
    </citation>
    <scope>NUCLEOTIDE SEQUENCE [LARGE SCALE GENOMIC DNA]</scope>
    <source>
        <strain evidence="3 4">YS-17</strain>
    </source>
</reference>
<protein>
    <recommendedName>
        <fullName evidence="5">HNH endonuclease</fullName>
    </recommendedName>
</protein>
<evidence type="ECO:0000259" key="2">
    <source>
        <dbReference type="Pfam" id="PF26348"/>
    </source>
</evidence>
<evidence type="ECO:0008006" key="5">
    <source>
        <dbReference type="Google" id="ProtNLM"/>
    </source>
</evidence>
<evidence type="ECO:0000259" key="1">
    <source>
        <dbReference type="Pfam" id="PF13391"/>
    </source>
</evidence>
<gene>
    <name evidence="3" type="ORF">BC349_02795</name>
</gene>
<dbReference type="RefSeq" id="WP_187255215.1">
    <property type="nucleotide sequence ID" value="NZ_JBHULF010000006.1"/>
</dbReference>
<evidence type="ECO:0000313" key="4">
    <source>
        <dbReference type="Proteomes" id="UP000765802"/>
    </source>
</evidence>
<dbReference type="Pfam" id="PF26348">
    <property type="entry name" value="SRA_ScoMcrA"/>
    <property type="match status" value="1"/>
</dbReference>
<dbReference type="InterPro" id="IPR003615">
    <property type="entry name" value="HNH_nuc"/>
</dbReference>
<feature type="domain" description="HNH nuclease" evidence="1">
    <location>
        <begin position="215"/>
        <end position="267"/>
    </location>
</feature>
<evidence type="ECO:0000313" key="3">
    <source>
        <dbReference type="EMBL" id="MBC6489879.1"/>
    </source>
</evidence>
<comment type="caution">
    <text evidence="3">The sequence shown here is derived from an EMBL/GenBank/DDBJ whole genome shotgun (WGS) entry which is preliminary data.</text>
</comment>